<dbReference type="EMBL" id="MLAK01000670">
    <property type="protein sequence ID" value="OHT08356.1"/>
    <property type="molecule type" value="Genomic_DNA"/>
</dbReference>
<organism evidence="2 3">
    <name type="scientific">Tritrichomonas foetus</name>
    <dbReference type="NCBI Taxonomy" id="1144522"/>
    <lineage>
        <taxon>Eukaryota</taxon>
        <taxon>Metamonada</taxon>
        <taxon>Parabasalia</taxon>
        <taxon>Tritrichomonadida</taxon>
        <taxon>Tritrichomonadidae</taxon>
        <taxon>Tritrichomonas</taxon>
    </lineage>
</organism>
<dbReference type="VEuPathDB" id="TrichDB:TRFO_23188"/>
<feature type="compositionally biased region" description="Basic and acidic residues" evidence="1">
    <location>
        <begin position="41"/>
        <end position="52"/>
    </location>
</feature>
<keyword evidence="3" id="KW-1185">Reference proteome</keyword>
<feature type="compositionally biased region" description="Polar residues" evidence="1">
    <location>
        <begin position="69"/>
        <end position="78"/>
    </location>
</feature>
<feature type="compositionally biased region" description="Low complexity" evidence="1">
    <location>
        <begin position="53"/>
        <end position="67"/>
    </location>
</feature>
<sequence length="288" mass="32905">MKTAKKSPKIDALKTTPKYNPRPPNCPKSPIQLDKITPKNGELKNEESKNEEFNNLYNSDNNSSKNKSILDQNENGTSVSQAKKKIIRNRSNNNVASLLKDIDVSKLPKKRFTFMKQILSTFNKNKFSLTMSREEGEPFSTIVDLREQTLEFTHESNYIITLNKEKNEFILKKNNSKCDDLCSIKYQIEKEPVKHKKCMITFLFDIIGISSPLQNIPPKIKDGKICLDFNDENVIPSVKNMIFQDSCQNELITIVRTSKTTLSITSIPIIPDEIIFFIGFSSFADHTS</sequence>
<dbReference type="AlphaFoldDB" id="A0A1J4KF15"/>
<evidence type="ECO:0000313" key="2">
    <source>
        <dbReference type="EMBL" id="OHT08356.1"/>
    </source>
</evidence>
<protein>
    <recommendedName>
        <fullName evidence="4">Tubby C-terminal domain-containing protein</fullName>
    </recommendedName>
</protein>
<name>A0A1J4KF15_9EUKA</name>
<gene>
    <name evidence="2" type="ORF">TRFO_23188</name>
</gene>
<evidence type="ECO:0000313" key="3">
    <source>
        <dbReference type="Proteomes" id="UP000179807"/>
    </source>
</evidence>
<comment type="caution">
    <text evidence="2">The sequence shown here is derived from an EMBL/GenBank/DDBJ whole genome shotgun (WGS) entry which is preliminary data.</text>
</comment>
<reference evidence="2" key="1">
    <citation type="submission" date="2016-10" db="EMBL/GenBank/DDBJ databases">
        <authorList>
            <person name="Benchimol M."/>
            <person name="Almeida L.G."/>
            <person name="Vasconcelos A.T."/>
            <person name="Perreira-Neves A."/>
            <person name="Rosa I.A."/>
            <person name="Tasca T."/>
            <person name="Bogo M.R."/>
            <person name="de Souza W."/>
        </authorList>
    </citation>
    <scope>NUCLEOTIDE SEQUENCE [LARGE SCALE GENOMIC DNA]</scope>
    <source>
        <strain evidence="2">K</strain>
    </source>
</reference>
<evidence type="ECO:0000256" key="1">
    <source>
        <dbReference type="SAM" id="MobiDB-lite"/>
    </source>
</evidence>
<dbReference type="RefSeq" id="XP_068361492.1">
    <property type="nucleotide sequence ID" value="XM_068503010.1"/>
</dbReference>
<feature type="region of interest" description="Disordered" evidence="1">
    <location>
        <begin position="1"/>
        <end position="78"/>
    </location>
</feature>
<accession>A0A1J4KF15</accession>
<dbReference type="Proteomes" id="UP000179807">
    <property type="component" value="Unassembled WGS sequence"/>
</dbReference>
<proteinExistence type="predicted"/>
<dbReference type="GeneID" id="94837714"/>
<evidence type="ECO:0008006" key="4">
    <source>
        <dbReference type="Google" id="ProtNLM"/>
    </source>
</evidence>